<dbReference type="AlphaFoldDB" id="A0A0K0FSG7"/>
<reference evidence="1" key="1">
    <citation type="submission" date="2014-07" db="EMBL/GenBank/DDBJ databases">
        <authorList>
            <person name="Martin A.A"/>
            <person name="De Silva N."/>
        </authorList>
    </citation>
    <scope>NUCLEOTIDE SEQUENCE</scope>
</reference>
<organism evidence="1 2">
    <name type="scientific">Strongyloides venezuelensis</name>
    <name type="common">Threadworm</name>
    <dbReference type="NCBI Taxonomy" id="75913"/>
    <lineage>
        <taxon>Eukaryota</taxon>
        <taxon>Metazoa</taxon>
        <taxon>Ecdysozoa</taxon>
        <taxon>Nematoda</taxon>
        <taxon>Chromadorea</taxon>
        <taxon>Rhabditida</taxon>
        <taxon>Tylenchina</taxon>
        <taxon>Panagrolaimomorpha</taxon>
        <taxon>Strongyloidoidea</taxon>
        <taxon>Strongyloididae</taxon>
        <taxon>Strongyloides</taxon>
    </lineage>
</organism>
<accession>A0A0K0FSG7</accession>
<proteinExistence type="predicted"/>
<evidence type="ECO:0000313" key="2">
    <source>
        <dbReference type="WBParaSite" id="SVE_1340900.1"/>
    </source>
</evidence>
<dbReference type="WBParaSite" id="SVE_1340900.1">
    <property type="protein sequence ID" value="SVE_1340900.1"/>
    <property type="gene ID" value="SVE_1340900"/>
</dbReference>
<dbReference type="Proteomes" id="UP000035680">
    <property type="component" value="Unassembled WGS sequence"/>
</dbReference>
<sequence>MHRDYNQMAQNFLPVVPLNFSIDTVTQRQVSSDGIYLITFLKKECIYYDTIVDETSSTSNTTFLSNTTASEAASSPICKIVHKLIINSSIESYLICNESLLNPQPSSTNTYKSILKSYDKSKHISINY</sequence>
<evidence type="ECO:0000313" key="1">
    <source>
        <dbReference type="Proteomes" id="UP000035680"/>
    </source>
</evidence>
<dbReference type="STRING" id="75913.A0A0K0FSG7"/>
<name>A0A0K0FSG7_STRVS</name>
<reference evidence="2" key="2">
    <citation type="submission" date="2015-08" db="UniProtKB">
        <authorList>
            <consortium name="WormBaseParasite"/>
        </authorList>
    </citation>
    <scope>IDENTIFICATION</scope>
</reference>
<protein>
    <submittedName>
        <fullName evidence="2">Sen15 domain-containing protein</fullName>
    </submittedName>
</protein>
<keyword evidence="1" id="KW-1185">Reference proteome</keyword>